<dbReference type="Pfam" id="PF14111">
    <property type="entry name" value="DUF4283"/>
    <property type="match status" value="1"/>
</dbReference>
<feature type="domain" description="CCHC-type" evidence="3">
    <location>
        <begin position="195"/>
        <end position="209"/>
    </location>
</feature>
<dbReference type="InterPro" id="IPR001878">
    <property type="entry name" value="Znf_CCHC"/>
</dbReference>
<feature type="compositionally biased region" description="Pro residues" evidence="2">
    <location>
        <begin position="471"/>
        <end position="482"/>
    </location>
</feature>
<dbReference type="GO" id="GO:0003676">
    <property type="term" value="F:nucleic acid binding"/>
    <property type="evidence" value="ECO:0007669"/>
    <property type="project" value="InterPro"/>
</dbReference>
<proteinExistence type="predicted"/>
<keyword evidence="1" id="KW-0863">Zinc-finger</keyword>
<evidence type="ECO:0000313" key="5">
    <source>
        <dbReference type="Proteomes" id="UP000626092"/>
    </source>
</evidence>
<dbReference type="GO" id="GO:0008270">
    <property type="term" value="F:zinc ion binding"/>
    <property type="evidence" value="ECO:0007669"/>
    <property type="project" value="UniProtKB-KW"/>
</dbReference>
<dbReference type="PANTHER" id="PTHR31286:SF178">
    <property type="entry name" value="DUF4283 DOMAIN-CONTAINING PROTEIN"/>
    <property type="match status" value="1"/>
</dbReference>
<evidence type="ECO:0000256" key="1">
    <source>
        <dbReference type="PROSITE-ProRule" id="PRU00047"/>
    </source>
</evidence>
<evidence type="ECO:0000259" key="3">
    <source>
        <dbReference type="PROSITE" id="PS50158"/>
    </source>
</evidence>
<evidence type="ECO:0000313" key="4">
    <source>
        <dbReference type="EMBL" id="KAF7147901.1"/>
    </source>
</evidence>
<keyword evidence="5" id="KW-1185">Reference proteome</keyword>
<dbReference type="InterPro" id="IPR025836">
    <property type="entry name" value="Zn_knuckle_CX2CX4HX4C"/>
</dbReference>
<protein>
    <recommendedName>
        <fullName evidence="3">CCHC-type domain-containing protein</fullName>
    </recommendedName>
</protein>
<feature type="region of interest" description="Disordered" evidence="2">
    <location>
        <begin position="359"/>
        <end position="383"/>
    </location>
</feature>
<dbReference type="OrthoDB" id="1749390at2759"/>
<feature type="compositionally biased region" description="Basic residues" evidence="2">
    <location>
        <begin position="483"/>
        <end position="493"/>
    </location>
</feature>
<reference evidence="4" key="1">
    <citation type="submission" date="2019-11" db="EMBL/GenBank/DDBJ databases">
        <authorList>
            <person name="Liu Y."/>
            <person name="Hou J."/>
            <person name="Li T.-Q."/>
            <person name="Guan C.-H."/>
            <person name="Wu X."/>
            <person name="Wu H.-Z."/>
            <person name="Ling F."/>
            <person name="Zhang R."/>
            <person name="Shi X.-G."/>
            <person name="Ren J.-P."/>
            <person name="Chen E.-F."/>
            <person name="Sun J.-M."/>
        </authorList>
    </citation>
    <scope>NUCLEOTIDE SEQUENCE</scope>
    <source>
        <strain evidence="4">Adult_tree_wgs_1</strain>
        <tissue evidence="4">Leaves</tissue>
    </source>
</reference>
<dbReference type="PROSITE" id="PS50158">
    <property type="entry name" value="ZF_CCHC"/>
    <property type="match status" value="1"/>
</dbReference>
<feature type="compositionally biased region" description="Polar residues" evidence="2">
    <location>
        <begin position="359"/>
        <end position="375"/>
    </location>
</feature>
<dbReference type="EMBL" id="WJXA01000003">
    <property type="protein sequence ID" value="KAF7147901.1"/>
    <property type="molecule type" value="Genomic_DNA"/>
</dbReference>
<evidence type="ECO:0000256" key="2">
    <source>
        <dbReference type="SAM" id="MobiDB-lite"/>
    </source>
</evidence>
<name>A0A834H542_RHOSS</name>
<sequence>MADFDVVDLVEGSGDSDVKSCLCLIGKVVLGKNLKAPVLANILTSAWRTRAPFKVEDWNNNLFLFRFENEEDKANVLNDGPWSVMGSLLILISLENGMVIPEIGFSICPFWVQIHGLPVEKMSRTNADIIGRRFGKLLAVEASSENILLSRSFLRVRVEINISKPLPKGFWLRGKDDPGRDRWISFKYEKLPDFCYACGRIGHDNRGCKFVSKEDGDKSGYGPELRTGRARRVDVPIEVIHEEGGGTSARDENLTLKQSEHLVDRAARGSEVGMERVVFFATGQNQLRDAGVREAHSTTGTNQGYSQRTAVVLARPTGNPLPIIPLSSPQGISVLDSSRSSESLAVYGSDPSTEINLATINTKPPSPTQNSSHNYFVTEPSDSPRALIPTQAFTYHNINPPIPLLEAQSPHSSPIAENPTPCHPSPSKPESPKSLEVSLSQVFNSLNLKRKAPEESLEPSRSKILRLCSPYPNPKSPNPKPSRPARKQSKGNRRVIGPSRGSSSVGGTGFLEDGLCDVPVHHSLMAYDMDSGRAHGYTTTMVDVDHGMEVSGKIGKGRVAGPEQPPSQC</sequence>
<gene>
    <name evidence="4" type="ORF">RHSIM_Rhsim03G0083400</name>
</gene>
<dbReference type="Pfam" id="PF14392">
    <property type="entry name" value="zf-CCHC_4"/>
    <property type="match status" value="1"/>
</dbReference>
<dbReference type="PANTHER" id="PTHR31286">
    <property type="entry name" value="GLYCINE-RICH CELL WALL STRUCTURAL PROTEIN 1.8-LIKE"/>
    <property type="match status" value="1"/>
</dbReference>
<dbReference type="InterPro" id="IPR040256">
    <property type="entry name" value="At4g02000-like"/>
</dbReference>
<organism evidence="4 5">
    <name type="scientific">Rhododendron simsii</name>
    <name type="common">Sims's rhododendron</name>
    <dbReference type="NCBI Taxonomy" id="118357"/>
    <lineage>
        <taxon>Eukaryota</taxon>
        <taxon>Viridiplantae</taxon>
        <taxon>Streptophyta</taxon>
        <taxon>Embryophyta</taxon>
        <taxon>Tracheophyta</taxon>
        <taxon>Spermatophyta</taxon>
        <taxon>Magnoliopsida</taxon>
        <taxon>eudicotyledons</taxon>
        <taxon>Gunneridae</taxon>
        <taxon>Pentapetalae</taxon>
        <taxon>asterids</taxon>
        <taxon>Ericales</taxon>
        <taxon>Ericaceae</taxon>
        <taxon>Ericoideae</taxon>
        <taxon>Rhodoreae</taxon>
        <taxon>Rhododendron</taxon>
    </lineage>
</organism>
<feature type="region of interest" description="Disordered" evidence="2">
    <location>
        <begin position="451"/>
        <end position="508"/>
    </location>
</feature>
<accession>A0A834H542</accession>
<dbReference type="Proteomes" id="UP000626092">
    <property type="component" value="Unassembled WGS sequence"/>
</dbReference>
<dbReference type="AlphaFoldDB" id="A0A834H542"/>
<feature type="compositionally biased region" description="Basic and acidic residues" evidence="2">
    <location>
        <begin position="451"/>
        <end position="461"/>
    </location>
</feature>
<keyword evidence="1" id="KW-0862">Zinc</keyword>
<dbReference type="InterPro" id="IPR025558">
    <property type="entry name" value="DUF4283"/>
</dbReference>
<feature type="region of interest" description="Disordered" evidence="2">
    <location>
        <begin position="400"/>
        <end position="435"/>
    </location>
</feature>
<comment type="caution">
    <text evidence="4">The sequence shown here is derived from an EMBL/GenBank/DDBJ whole genome shotgun (WGS) entry which is preliminary data.</text>
</comment>
<keyword evidence="1" id="KW-0479">Metal-binding</keyword>